<dbReference type="InterPro" id="IPR015422">
    <property type="entry name" value="PyrdxlP-dep_Trfase_small"/>
</dbReference>
<dbReference type="EMBL" id="JBHSGK010000003">
    <property type="protein sequence ID" value="MFC4735816.1"/>
    <property type="molecule type" value="Genomic_DNA"/>
</dbReference>
<dbReference type="InterPro" id="IPR015421">
    <property type="entry name" value="PyrdxlP-dep_Trfase_major"/>
</dbReference>
<evidence type="ECO:0000259" key="7">
    <source>
        <dbReference type="Pfam" id="PF00155"/>
    </source>
</evidence>
<dbReference type="InterPro" id="IPR015424">
    <property type="entry name" value="PyrdxlP-dep_Trfase"/>
</dbReference>
<dbReference type="RefSeq" id="WP_377908454.1">
    <property type="nucleotide sequence ID" value="NZ_JBHSGK010000003.1"/>
</dbReference>
<dbReference type="Proteomes" id="UP001595896">
    <property type="component" value="Unassembled WGS sequence"/>
</dbReference>
<comment type="caution">
    <text evidence="8">The sequence shown here is derived from an EMBL/GenBank/DDBJ whole genome shotgun (WGS) entry which is preliminary data.</text>
</comment>
<dbReference type="PANTHER" id="PTHR46383:SF4">
    <property type="entry name" value="AMINOTRANSFERASE"/>
    <property type="match status" value="1"/>
</dbReference>
<dbReference type="PROSITE" id="PS00105">
    <property type="entry name" value="AA_TRANSFER_CLASS_1"/>
    <property type="match status" value="1"/>
</dbReference>
<dbReference type="PRINTS" id="PR00753">
    <property type="entry name" value="ACCSYNTHASE"/>
</dbReference>
<dbReference type="SUPFAM" id="SSF53383">
    <property type="entry name" value="PLP-dependent transferases"/>
    <property type="match status" value="1"/>
</dbReference>
<feature type="domain" description="Aminotransferase class I/classII large" evidence="7">
    <location>
        <begin position="29"/>
        <end position="377"/>
    </location>
</feature>
<gene>
    <name evidence="8" type="ORF">ACFO4L_04375</name>
</gene>
<keyword evidence="5" id="KW-0663">Pyridoxal phosphate</keyword>
<evidence type="ECO:0000313" key="9">
    <source>
        <dbReference type="Proteomes" id="UP001595896"/>
    </source>
</evidence>
<sequence length="385" mass="42606">MNLQINRNVEAIQISGIRQFFNKVQQVPDAVQLTIGQPDFPTPEHIKQAAVRAIGENKTSYTANAGTMALRKAASSWVHSHYSLTYEPESEVIVTAGASQAIDTTMRTILQPGDEVILPAPVYPAYEPIIRQCGAVPVYADTRETAFKLTPDHIKQLYTANTKAVMLPYPSNPTGAVLTRSEMDRLYDVLREKDCFVVTDEIYSELTFDGPHISMGAYPGMKGKTIVINGLSKSHSMTGWRIGFIFAPSEIAKHLLKVHQYTISCASSVSQAAAEQALTKGLRDPEAMREVYQERRDYLFNRLQAMGMEVQKPGGAFYLFPSITGSGLDADDFAERLLFEEKAAVVPGTAFSACGDTFIRLSSAYAMPELREAADRLEQFWNKVT</sequence>
<dbReference type="InterPro" id="IPR050596">
    <property type="entry name" value="AspAT/PAT-like"/>
</dbReference>
<dbReference type="PANTHER" id="PTHR46383">
    <property type="entry name" value="ASPARTATE AMINOTRANSFERASE"/>
    <property type="match status" value="1"/>
</dbReference>
<dbReference type="CDD" id="cd00609">
    <property type="entry name" value="AAT_like"/>
    <property type="match status" value="1"/>
</dbReference>
<keyword evidence="3 6" id="KW-0032">Aminotransferase</keyword>
<proteinExistence type="inferred from homology"/>
<dbReference type="Gene3D" id="3.40.640.10">
    <property type="entry name" value="Type I PLP-dependent aspartate aminotransferase-like (Major domain)"/>
    <property type="match status" value="1"/>
</dbReference>
<dbReference type="Gene3D" id="3.90.1150.10">
    <property type="entry name" value="Aspartate Aminotransferase, domain 1"/>
    <property type="match status" value="1"/>
</dbReference>
<comment type="similarity">
    <text evidence="2 6">Belongs to the class-I pyridoxal-phosphate-dependent aminotransferase family.</text>
</comment>
<dbReference type="Pfam" id="PF00155">
    <property type="entry name" value="Aminotran_1_2"/>
    <property type="match status" value="1"/>
</dbReference>
<keyword evidence="4 6" id="KW-0808">Transferase</keyword>
<evidence type="ECO:0000256" key="3">
    <source>
        <dbReference type="ARBA" id="ARBA00022576"/>
    </source>
</evidence>
<accession>A0ABV9NSE7</accession>
<evidence type="ECO:0000256" key="4">
    <source>
        <dbReference type="ARBA" id="ARBA00022679"/>
    </source>
</evidence>
<evidence type="ECO:0000256" key="1">
    <source>
        <dbReference type="ARBA" id="ARBA00001933"/>
    </source>
</evidence>
<dbReference type="InterPro" id="IPR004839">
    <property type="entry name" value="Aminotransferase_I/II_large"/>
</dbReference>
<reference evidence="9" key="1">
    <citation type="journal article" date="2019" name="Int. J. Syst. Evol. Microbiol.">
        <title>The Global Catalogue of Microorganisms (GCM) 10K type strain sequencing project: providing services to taxonomists for standard genome sequencing and annotation.</title>
        <authorList>
            <consortium name="The Broad Institute Genomics Platform"/>
            <consortium name="The Broad Institute Genome Sequencing Center for Infectious Disease"/>
            <person name="Wu L."/>
            <person name="Ma J."/>
        </authorList>
    </citation>
    <scope>NUCLEOTIDE SEQUENCE [LARGE SCALE GENOMIC DNA]</scope>
    <source>
        <strain evidence="9">JCM 12165</strain>
    </source>
</reference>
<protein>
    <recommendedName>
        <fullName evidence="6">Aminotransferase</fullName>
        <ecNumber evidence="6">2.6.1.-</ecNumber>
    </recommendedName>
</protein>
<dbReference type="InterPro" id="IPR004838">
    <property type="entry name" value="NHTrfase_class1_PyrdxlP-BS"/>
</dbReference>
<evidence type="ECO:0000256" key="6">
    <source>
        <dbReference type="RuleBase" id="RU000481"/>
    </source>
</evidence>
<name>A0ABV9NSE7_9BACI</name>
<evidence type="ECO:0000313" key="8">
    <source>
        <dbReference type="EMBL" id="MFC4735816.1"/>
    </source>
</evidence>
<dbReference type="EC" id="2.6.1.-" evidence="6"/>
<evidence type="ECO:0000256" key="2">
    <source>
        <dbReference type="ARBA" id="ARBA00007441"/>
    </source>
</evidence>
<organism evidence="8 9">
    <name type="scientific">Bacillus daqingensis</name>
    <dbReference type="NCBI Taxonomy" id="872396"/>
    <lineage>
        <taxon>Bacteria</taxon>
        <taxon>Bacillati</taxon>
        <taxon>Bacillota</taxon>
        <taxon>Bacilli</taxon>
        <taxon>Bacillales</taxon>
        <taxon>Bacillaceae</taxon>
        <taxon>Bacillus</taxon>
    </lineage>
</organism>
<comment type="cofactor">
    <cofactor evidence="1 6">
        <name>pyridoxal 5'-phosphate</name>
        <dbReference type="ChEBI" id="CHEBI:597326"/>
    </cofactor>
</comment>
<keyword evidence="9" id="KW-1185">Reference proteome</keyword>
<dbReference type="GO" id="GO:0008483">
    <property type="term" value="F:transaminase activity"/>
    <property type="evidence" value="ECO:0007669"/>
    <property type="project" value="UniProtKB-KW"/>
</dbReference>
<evidence type="ECO:0000256" key="5">
    <source>
        <dbReference type="ARBA" id="ARBA00022898"/>
    </source>
</evidence>